<dbReference type="InterPro" id="IPR008964">
    <property type="entry name" value="Invasin/intimin_cell_adhesion"/>
</dbReference>
<dbReference type="GO" id="GO:0005975">
    <property type="term" value="P:carbohydrate metabolic process"/>
    <property type="evidence" value="ECO:0007669"/>
    <property type="project" value="InterPro"/>
</dbReference>
<sequence>MMYSYHRRNSVRLLHAVLAVALVSPLAAREEQLMNNHYRFTLGDLSGAEKPGFDDSKWAPASVPHSFSTPYWGDSRFYVGYGWYRRDVTIPQSWKGKRVFLDFEGVFQECELYVNGKFVGKHRGGYTGFEFDITDFVKPGKNLVAVRVNNMWNAVLPPRAGEHVFSGGIYRDVKLVAKDPLHVAWFGTFVTIPQVSDDAATVRVATELKNDAKTAVKGSLKTTLLDPEGKKVATMSMPIEMKAGESKEWVQDFAPLKSPKLWHPDSPRLYKAVTEVVRDGKVCDTFETPFGIRWFEFTKDKGFFLNGKPYYIIGANVHQDRAGWGDAAVNSDFDRDVKMIKDSGMNFIRGSHYPHDPAFTAACDKHGVLFWSEGVFWGIGGFKKDGYWDCSAYPPNEKDQAEFEANLKAALRDMIRVHRNHPSVVTWSMGNEIFFTEGSVMQKAKDCTQRLIEYSRELDPSRPAAVGGVQRQGFDKIGDLAGYNGDGANEMKPTLPSLVAEYGSVISNRPGKYASNRGYVEGKRFPWRSGEVLWCGFHHGSIAGSMGRMGFIDYFRLPLRAWYWYRNELKQIAPPEWPQKGTPAALALTADRTTIATDGTDDSHLTITVTDAQGKPIDATPEVKLTVVSGPGIFPTGKSITFKPDAKDIPIIEGKAAIEFRSYYAGESRIKAESPGLKPAEVVIRCTGSEPFVEGKSKEWMPVAGTPTDPKSAAQFVECGHTRPAIASANSEQAKFANDGDSATAWAFVCGDSGAEWWRLDLENFYGLQSVEVGGKLPEDVSFEITADEGRTWTPLPAPVKTASGVKATCDPGKVHGRFLRMNLKGKPGEKYEVRDLKVTGRTSRN</sequence>
<evidence type="ECO:0000313" key="6">
    <source>
        <dbReference type="EMBL" id="SEH92831.1"/>
    </source>
</evidence>
<dbReference type="InterPro" id="IPR006104">
    <property type="entry name" value="Glyco_hydro_2_N"/>
</dbReference>
<keyword evidence="4" id="KW-0732">Signal</keyword>
<dbReference type="PATRIC" id="fig|1679444.3.peg.1758"/>
<evidence type="ECO:0000256" key="4">
    <source>
        <dbReference type="SAM" id="SignalP"/>
    </source>
</evidence>
<dbReference type="InterPro" id="IPR013783">
    <property type="entry name" value="Ig-like_fold"/>
</dbReference>
<evidence type="ECO:0000256" key="2">
    <source>
        <dbReference type="ARBA" id="ARBA00022801"/>
    </source>
</evidence>
<feature type="signal peptide" evidence="4">
    <location>
        <begin position="1"/>
        <end position="28"/>
    </location>
</feature>
<dbReference type="Gene3D" id="2.60.40.10">
    <property type="entry name" value="Immunoglobulins"/>
    <property type="match status" value="2"/>
</dbReference>
<dbReference type="Pfam" id="PF02837">
    <property type="entry name" value="Glyco_hydro_2_N"/>
    <property type="match status" value="1"/>
</dbReference>
<dbReference type="Pfam" id="PF02836">
    <property type="entry name" value="Glyco_hydro_2_C"/>
    <property type="match status" value="1"/>
</dbReference>
<evidence type="ECO:0000313" key="7">
    <source>
        <dbReference type="Proteomes" id="UP000176204"/>
    </source>
</evidence>
<dbReference type="InterPro" id="IPR040605">
    <property type="entry name" value="Glyco_hydro2_dom5"/>
</dbReference>
<dbReference type="InterPro" id="IPR000421">
    <property type="entry name" value="FA58C"/>
</dbReference>
<dbReference type="Pfam" id="PF00754">
    <property type="entry name" value="F5_F8_type_C"/>
    <property type="match status" value="1"/>
</dbReference>
<dbReference type="Pfam" id="PF00703">
    <property type="entry name" value="Glyco_hydro_2"/>
    <property type="match status" value="1"/>
</dbReference>
<evidence type="ECO:0000259" key="5">
    <source>
        <dbReference type="PROSITE" id="PS50022"/>
    </source>
</evidence>
<dbReference type="PRINTS" id="PR00132">
    <property type="entry name" value="GLHYDRLASE2"/>
</dbReference>
<keyword evidence="3" id="KW-0326">Glycosidase</keyword>
<reference evidence="7" key="1">
    <citation type="submission" date="2016-09" db="EMBL/GenBank/DDBJ databases">
        <authorList>
            <person name="Koehorst J."/>
        </authorList>
    </citation>
    <scope>NUCLEOTIDE SEQUENCE [LARGE SCALE GENOMIC DNA]</scope>
</reference>
<proteinExistence type="inferred from homology"/>
<protein>
    <submittedName>
        <fullName evidence="6">Invasin/intimin cell-adhesions</fullName>
    </submittedName>
</protein>
<dbReference type="KEGG" id="agl:PYTT_1792"/>
<feature type="chain" id="PRO_5014266410" evidence="4">
    <location>
        <begin position="29"/>
        <end position="846"/>
    </location>
</feature>
<dbReference type="Gene3D" id="2.60.120.260">
    <property type="entry name" value="Galactose-binding domain-like"/>
    <property type="match status" value="2"/>
</dbReference>
<dbReference type="InterPro" id="IPR051913">
    <property type="entry name" value="GH2_Domain-Containing"/>
</dbReference>
<accession>A0A1C7P8S8</accession>
<dbReference type="Gene3D" id="3.20.20.80">
    <property type="entry name" value="Glycosidases"/>
    <property type="match status" value="1"/>
</dbReference>
<dbReference type="PROSITE" id="PS50022">
    <property type="entry name" value="FA58C_3"/>
    <property type="match status" value="1"/>
</dbReference>
<dbReference type="Pfam" id="PF18565">
    <property type="entry name" value="Glyco_hydro2_C5"/>
    <property type="match status" value="1"/>
</dbReference>
<dbReference type="InterPro" id="IPR006102">
    <property type="entry name" value="Ig-like_GH2"/>
</dbReference>
<keyword evidence="7" id="KW-1185">Reference proteome</keyword>
<dbReference type="STRING" id="1679444.PYTT_1792"/>
<dbReference type="SUPFAM" id="SSF51445">
    <property type="entry name" value="(Trans)glycosidases"/>
    <property type="match status" value="1"/>
</dbReference>
<name>A0A1C7P8S8_9BACT</name>
<dbReference type="SUPFAM" id="SSF49303">
    <property type="entry name" value="beta-Galactosidase/glucuronidase domain"/>
    <property type="match status" value="1"/>
</dbReference>
<dbReference type="PANTHER" id="PTHR42732:SF1">
    <property type="entry name" value="BETA-MANNOSIDASE"/>
    <property type="match status" value="1"/>
</dbReference>
<dbReference type="InterPro" id="IPR017853">
    <property type="entry name" value="GH"/>
</dbReference>
<evidence type="ECO:0000256" key="1">
    <source>
        <dbReference type="ARBA" id="ARBA00007401"/>
    </source>
</evidence>
<organism evidence="6 7">
    <name type="scientific">Akkermansia glycaniphila</name>
    <dbReference type="NCBI Taxonomy" id="1679444"/>
    <lineage>
        <taxon>Bacteria</taxon>
        <taxon>Pseudomonadati</taxon>
        <taxon>Verrucomicrobiota</taxon>
        <taxon>Verrucomicrobiia</taxon>
        <taxon>Verrucomicrobiales</taxon>
        <taxon>Akkermansiaceae</taxon>
        <taxon>Akkermansia</taxon>
    </lineage>
</organism>
<dbReference type="InterPro" id="IPR008979">
    <property type="entry name" value="Galactose-bd-like_sf"/>
</dbReference>
<dbReference type="InterPro" id="IPR006101">
    <property type="entry name" value="Glyco_hydro_2"/>
</dbReference>
<dbReference type="PANTHER" id="PTHR42732">
    <property type="entry name" value="BETA-GALACTOSIDASE"/>
    <property type="match status" value="1"/>
</dbReference>
<dbReference type="Proteomes" id="UP000176204">
    <property type="component" value="Chromosome I"/>
</dbReference>
<dbReference type="InterPro" id="IPR036156">
    <property type="entry name" value="Beta-gal/glucu_dom_sf"/>
</dbReference>
<evidence type="ECO:0000256" key="3">
    <source>
        <dbReference type="ARBA" id="ARBA00023295"/>
    </source>
</evidence>
<dbReference type="GO" id="GO:0004553">
    <property type="term" value="F:hydrolase activity, hydrolyzing O-glycosyl compounds"/>
    <property type="evidence" value="ECO:0007669"/>
    <property type="project" value="InterPro"/>
</dbReference>
<dbReference type="OrthoDB" id="9762066at2"/>
<dbReference type="InterPro" id="IPR006103">
    <property type="entry name" value="Glyco_hydro_2_cat"/>
</dbReference>
<dbReference type="AlphaFoldDB" id="A0A1C7P8S8"/>
<dbReference type="SUPFAM" id="SSF49373">
    <property type="entry name" value="Invasin/intimin cell-adhesion fragments"/>
    <property type="match status" value="1"/>
</dbReference>
<dbReference type="SUPFAM" id="SSF49785">
    <property type="entry name" value="Galactose-binding domain-like"/>
    <property type="match status" value="2"/>
</dbReference>
<comment type="similarity">
    <text evidence="1">Belongs to the glycosyl hydrolase 2 family.</text>
</comment>
<dbReference type="EMBL" id="LT629973">
    <property type="protein sequence ID" value="SEH92831.1"/>
    <property type="molecule type" value="Genomic_DNA"/>
</dbReference>
<gene>
    <name evidence="6" type="ORF">PYTT_1792</name>
</gene>
<keyword evidence="2" id="KW-0378">Hydrolase</keyword>
<feature type="domain" description="F5/8 type C" evidence="5">
    <location>
        <begin position="699"/>
        <end position="842"/>
    </location>
</feature>